<evidence type="ECO:0000259" key="1">
    <source>
        <dbReference type="Pfam" id="PF13683"/>
    </source>
</evidence>
<dbReference type="Gene3D" id="3.30.420.10">
    <property type="entry name" value="Ribonuclease H-like superfamily/Ribonuclease H"/>
    <property type="match status" value="1"/>
</dbReference>
<reference evidence="2" key="1">
    <citation type="journal article" date="2007" name="J. Mol. Microbiol. Biotechnol.">
        <title>Analyses of the vrl gene cluster in Desulfococcus multivorans: homologous to the virulence-associated locus of the ovine footrot pathogen Dichelobacter nodosus strain A198.</title>
        <authorList>
            <person name="Knaust F."/>
            <person name="Kube M."/>
            <person name="Reinhardt R."/>
            <person name="Rabus R."/>
        </authorList>
    </citation>
    <scope>NUCLEOTIDE SEQUENCE</scope>
</reference>
<dbReference type="GO" id="GO:0015074">
    <property type="term" value="P:DNA integration"/>
    <property type="evidence" value="ECO:0007669"/>
    <property type="project" value="InterPro"/>
</dbReference>
<dbReference type="InterPro" id="IPR036397">
    <property type="entry name" value="RNaseH_sf"/>
</dbReference>
<dbReference type="Pfam" id="PF13683">
    <property type="entry name" value="rve_3"/>
    <property type="match status" value="1"/>
</dbReference>
<evidence type="ECO:0000313" key="2">
    <source>
        <dbReference type="EMBL" id="CAJ13798.1"/>
    </source>
</evidence>
<dbReference type="AlphaFoldDB" id="Q2N4Z6"/>
<feature type="domain" description="Integrase catalytic" evidence="1">
    <location>
        <begin position="21"/>
        <end position="83"/>
    </location>
</feature>
<dbReference type="InterPro" id="IPR001584">
    <property type="entry name" value="Integrase_cat-core"/>
</dbReference>
<proteinExistence type="predicted"/>
<dbReference type="InterPro" id="IPR012337">
    <property type="entry name" value="RNaseH-like_sf"/>
</dbReference>
<dbReference type="EMBL" id="CT009609">
    <property type="protein sequence ID" value="CAJ13798.1"/>
    <property type="molecule type" value="Genomic_DNA"/>
</dbReference>
<dbReference type="SUPFAM" id="SSF53098">
    <property type="entry name" value="Ribonuclease H-like"/>
    <property type="match status" value="1"/>
</dbReference>
<accession>Q2N4Z6</accession>
<name>Q2N4Z6_DESML</name>
<protein>
    <submittedName>
        <fullName evidence="2">Transposase</fullName>
    </submittedName>
</protein>
<sequence length="116" mass="13311">MIHDRDTKFTRQFDAFWKGAGVRCIRIPPKAPQANAFCESFIGTCKHQCLNHFVCFGLGQLAHINRVWLDYYHTQRPHQGTGNNIISADFRHTSPGPVKRQERLGGIVAWYEREAA</sequence>
<dbReference type="GO" id="GO:0003676">
    <property type="term" value="F:nucleic acid binding"/>
    <property type="evidence" value="ECO:0007669"/>
    <property type="project" value="InterPro"/>
</dbReference>
<gene>
    <name evidence="2" type="ORF">dmi60</name>
</gene>
<organism evidence="2">
    <name type="scientific">Desulfococcus multivorans</name>
    <dbReference type="NCBI Taxonomy" id="897"/>
    <lineage>
        <taxon>Bacteria</taxon>
        <taxon>Pseudomonadati</taxon>
        <taxon>Thermodesulfobacteriota</taxon>
        <taxon>Desulfobacteria</taxon>
        <taxon>Desulfobacterales</taxon>
        <taxon>Desulfococcaceae</taxon>
        <taxon>Desulfococcus</taxon>
    </lineage>
</organism>